<dbReference type="InterPro" id="IPR011009">
    <property type="entry name" value="Kinase-like_dom_sf"/>
</dbReference>
<dbReference type="InterPro" id="IPR051409">
    <property type="entry name" value="Atypical_kinase_ADCK"/>
</dbReference>
<dbReference type="GO" id="GO:0016740">
    <property type="term" value="F:transferase activity"/>
    <property type="evidence" value="ECO:0007669"/>
    <property type="project" value="UniProtKB-KW"/>
</dbReference>
<organism evidence="2 3">
    <name type="scientific">Thermotalea metallivorans</name>
    <dbReference type="NCBI Taxonomy" id="520762"/>
    <lineage>
        <taxon>Bacteria</taxon>
        <taxon>Bacillati</taxon>
        <taxon>Bacillota</taxon>
        <taxon>Clostridia</taxon>
        <taxon>Peptostreptococcales</taxon>
        <taxon>Thermotaleaceae</taxon>
        <taxon>Thermotalea</taxon>
    </lineage>
</organism>
<proteinExistence type="predicted"/>
<dbReference type="PANTHER" id="PTHR43851:SF3">
    <property type="entry name" value="COENZYME Q8"/>
    <property type="match status" value="1"/>
</dbReference>
<name>A0A140L6P9_9FIRM</name>
<reference evidence="2 3" key="1">
    <citation type="submission" date="2015-12" db="EMBL/GenBank/DDBJ databases">
        <title>Draft genome sequence of the thermoanaerobe Thermotalea metallivorans, an isolate from the runoff channel of the Great Artesian Basin, Australia.</title>
        <authorList>
            <person name="Patel B.K."/>
        </authorList>
    </citation>
    <scope>NUCLEOTIDE SEQUENCE [LARGE SCALE GENOMIC DNA]</scope>
    <source>
        <strain evidence="2 3">B2-1</strain>
    </source>
</reference>
<feature type="domain" description="ABC1 atypical kinase-like" evidence="1">
    <location>
        <begin position="86"/>
        <end position="299"/>
    </location>
</feature>
<dbReference type="InterPro" id="IPR004147">
    <property type="entry name" value="ABC1_dom"/>
</dbReference>
<dbReference type="Proteomes" id="UP000070456">
    <property type="component" value="Unassembled WGS sequence"/>
</dbReference>
<gene>
    <name evidence="2" type="primary">ubiB</name>
    <name evidence="2" type="ORF">AN619_11810</name>
</gene>
<protein>
    <recommendedName>
        <fullName evidence="1">ABC1 atypical kinase-like domain-containing protein</fullName>
    </recommendedName>
</protein>
<dbReference type="AlphaFoldDB" id="A0A140L6P9"/>
<evidence type="ECO:0000313" key="2">
    <source>
        <dbReference type="EMBL" id="KXG76224.1"/>
    </source>
</evidence>
<dbReference type="EMBL" id="LOEE01000028">
    <property type="protein sequence ID" value="KXG76224.1"/>
    <property type="molecule type" value="Genomic_DNA"/>
</dbReference>
<dbReference type="Pfam" id="PF03109">
    <property type="entry name" value="ABC1"/>
    <property type="match status" value="1"/>
</dbReference>
<comment type="caution">
    <text evidence="2">The sequence shown here is derived from an EMBL/GenBank/DDBJ whole genome shotgun (WGS) entry which is preliminary data.</text>
</comment>
<dbReference type="SUPFAM" id="SSF56112">
    <property type="entry name" value="Protein kinase-like (PK-like)"/>
    <property type="match status" value="1"/>
</dbReference>
<dbReference type="PANTHER" id="PTHR43851">
    <property type="match status" value="1"/>
</dbReference>
<accession>A0A140L6P9</accession>
<dbReference type="OrthoDB" id="9795390at2"/>
<keyword evidence="3" id="KW-1185">Reference proteome</keyword>
<dbReference type="RefSeq" id="WP_068555696.1">
    <property type="nucleotide sequence ID" value="NZ_LOEE01000028.1"/>
</dbReference>
<evidence type="ECO:0000259" key="1">
    <source>
        <dbReference type="Pfam" id="PF03109"/>
    </source>
</evidence>
<dbReference type="STRING" id="520762.AN619_11810"/>
<evidence type="ECO:0000313" key="3">
    <source>
        <dbReference type="Proteomes" id="UP000070456"/>
    </source>
</evidence>
<sequence length="400" mass="46967">MSLKRKYLLSKFLFHMMKEHITDQEKLFQILGDMKGIPQKYGQFLYLNDRRKFSSFENLLDEGVAHQEKRLLQRALKLTGGKIDLMEQPMASASIGQIYGGKLGDDDVIVKIQYPHIKKALWHDWKFVKGVVSFAFRLFRFPPESKDLLLRYLEAFEETIEKETDYTLEADFLEKFQKIFQNHEQIYIPKVYPQFTRKELIVEERCKGLPLKAFLRTAGEEEKREILHILASFYFESLFQHQILHGDPHSANFFVEKKEGRLVLQVIDYGCVKEYPASFVENLREVILSLQKGDHENVPRLLTGLGFREEEILSYGKALVPILKVIFEPFLGEGDFDFRYWRLAYKLNTIMGSKVFHKTLSLPEDLLILFRVFHGFVSHMGYLANPSFALYPYLLRSKHS</sequence>
<keyword evidence="2" id="KW-0808">Transferase</keyword>